<feature type="region of interest" description="Disordered" evidence="1">
    <location>
        <begin position="1"/>
        <end position="53"/>
    </location>
</feature>
<comment type="caution">
    <text evidence="2">The sequence shown here is derived from an EMBL/GenBank/DDBJ whole genome shotgun (WGS) entry which is preliminary data.</text>
</comment>
<sequence>MSQGNTETRAPINSQGKKKQHVSSQVGQQGKGKQPVRRGGYKGMGNQARPWRL</sequence>
<evidence type="ECO:0000313" key="2">
    <source>
        <dbReference type="EMBL" id="TQD89668.1"/>
    </source>
</evidence>
<accession>A0A540LTD8</accession>
<dbReference type="EMBL" id="VIEB01000472">
    <property type="protein sequence ID" value="TQD89668.1"/>
    <property type="molecule type" value="Genomic_DNA"/>
</dbReference>
<dbReference type="AlphaFoldDB" id="A0A540LTD8"/>
<dbReference type="Proteomes" id="UP000315295">
    <property type="component" value="Unassembled WGS sequence"/>
</dbReference>
<organism evidence="2 3">
    <name type="scientific">Malus baccata</name>
    <name type="common">Siberian crab apple</name>
    <name type="synonym">Pyrus baccata</name>
    <dbReference type="NCBI Taxonomy" id="106549"/>
    <lineage>
        <taxon>Eukaryota</taxon>
        <taxon>Viridiplantae</taxon>
        <taxon>Streptophyta</taxon>
        <taxon>Embryophyta</taxon>
        <taxon>Tracheophyta</taxon>
        <taxon>Spermatophyta</taxon>
        <taxon>Magnoliopsida</taxon>
        <taxon>eudicotyledons</taxon>
        <taxon>Gunneridae</taxon>
        <taxon>Pentapetalae</taxon>
        <taxon>rosids</taxon>
        <taxon>fabids</taxon>
        <taxon>Rosales</taxon>
        <taxon>Rosaceae</taxon>
        <taxon>Amygdaloideae</taxon>
        <taxon>Maleae</taxon>
        <taxon>Malus</taxon>
    </lineage>
</organism>
<protein>
    <submittedName>
        <fullName evidence="2">Uncharacterized protein</fullName>
    </submittedName>
</protein>
<feature type="compositionally biased region" description="Polar residues" evidence="1">
    <location>
        <begin position="1"/>
        <end position="15"/>
    </location>
</feature>
<feature type="compositionally biased region" description="Low complexity" evidence="1">
    <location>
        <begin position="22"/>
        <end position="33"/>
    </location>
</feature>
<name>A0A540LTD8_MALBA</name>
<keyword evidence="3" id="KW-1185">Reference proteome</keyword>
<gene>
    <name evidence="2" type="ORF">C1H46_024803</name>
</gene>
<proteinExistence type="predicted"/>
<evidence type="ECO:0000256" key="1">
    <source>
        <dbReference type="SAM" id="MobiDB-lite"/>
    </source>
</evidence>
<evidence type="ECO:0000313" key="3">
    <source>
        <dbReference type="Proteomes" id="UP000315295"/>
    </source>
</evidence>
<reference evidence="2 3" key="1">
    <citation type="journal article" date="2019" name="G3 (Bethesda)">
        <title>Sequencing of a Wild Apple (Malus baccata) Genome Unravels the Differences Between Cultivated and Wild Apple Species Regarding Disease Resistance and Cold Tolerance.</title>
        <authorList>
            <person name="Chen X."/>
        </authorList>
    </citation>
    <scope>NUCLEOTIDE SEQUENCE [LARGE SCALE GENOMIC DNA]</scope>
    <source>
        <strain evidence="3">cv. Shandingzi</strain>
        <tissue evidence="2">Leaves</tissue>
    </source>
</reference>